<proteinExistence type="predicted"/>
<dbReference type="RefSeq" id="WP_290365644.1">
    <property type="nucleotide sequence ID" value="NZ_JAUFQU010000095.1"/>
</dbReference>
<protein>
    <submittedName>
        <fullName evidence="1">Uncharacterized protein</fullName>
    </submittedName>
</protein>
<comment type="caution">
    <text evidence="1">The sequence shown here is derived from an EMBL/GenBank/DDBJ whole genome shotgun (WGS) entry which is preliminary data.</text>
</comment>
<keyword evidence="2" id="KW-1185">Reference proteome</keyword>
<evidence type="ECO:0000313" key="2">
    <source>
        <dbReference type="Proteomes" id="UP001242368"/>
    </source>
</evidence>
<name>A0ABT8D523_9FLAO</name>
<gene>
    <name evidence="1" type="ORF">QW060_27440</name>
</gene>
<organism evidence="1 2">
    <name type="scientific">Paenimyroides ceti</name>
    <dbReference type="NCBI Taxonomy" id="395087"/>
    <lineage>
        <taxon>Bacteria</taxon>
        <taxon>Pseudomonadati</taxon>
        <taxon>Bacteroidota</taxon>
        <taxon>Flavobacteriia</taxon>
        <taxon>Flavobacteriales</taxon>
        <taxon>Flavobacteriaceae</taxon>
        <taxon>Paenimyroides</taxon>
    </lineage>
</organism>
<dbReference type="EMBL" id="JAUFQU010000095">
    <property type="protein sequence ID" value="MDN3710530.1"/>
    <property type="molecule type" value="Genomic_DNA"/>
</dbReference>
<sequence>MHNVNYSYRINPIAPQYIENEIDIENISKSILLNLKGKDEKEDFFYSAGQVCSQQLF</sequence>
<dbReference type="Proteomes" id="UP001242368">
    <property type="component" value="Unassembled WGS sequence"/>
</dbReference>
<accession>A0ABT8D523</accession>
<evidence type="ECO:0000313" key="1">
    <source>
        <dbReference type="EMBL" id="MDN3710530.1"/>
    </source>
</evidence>
<reference evidence="2" key="1">
    <citation type="journal article" date="2019" name="Int. J. Syst. Evol. Microbiol.">
        <title>The Global Catalogue of Microorganisms (GCM) 10K type strain sequencing project: providing services to taxonomists for standard genome sequencing and annotation.</title>
        <authorList>
            <consortium name="The Broad Institute Genomics Platform"/>
            <consortium name="The Broad Institute Genome Sequencing Center for Infectious Disease"/>
            <person name="Wu L."/>
            <person name="Ma J."/>
        </authorList>
    </citation>
    <scope>NUCLEOTIDE SEQUENCE [LARGE SCALE GENOMIC DNA]</scope>
    <source>
        <strain evidence="2">CECT 7184</strain>
    </source>
</reference>